<accession>A0ABQ5VTY3</accession>
<dbReference type="InterPro" id="IPR009562">
    <property type="entry name" value="DUF1178"/>
</dbReference>
<dbReference type="RefSeq" id="WP_284376975.1">
    <property type="nucleotide sequence ID" value="NZ_BSNN01000002.1"/>
</dbReference>
<evidence type="ECO:0000256" key="1">
    <source>
        <dbReference type="SAM" id="MobiDB-lite"/>
    </source>
</evidence>
<dbReference type="PIRSF" id="PIRSF032131">
    <property type="entry name" value="UCP032131"/>
    <property type="match status" value="1"/>
</dbReference>
<dbReference type="Proteomes" id="UP001156694">
    <property type="component" value="Unassembled WGS sequence"/>
</dbReference>
<feature type="region of interest" description="Disordered" evidence="1">
    <location>
        <begin position="52"/>
        <end position="72"/>
    </location>
</feature>
<sequence>MIKYTLKCENGHQFDSWFDGLSAYERLERAKLLGCTVCGSTGVTRAIMAPQVSPARSKAEAPLTAPASPEEEMISKMRKTVEENSENVGSKFAAEARKIHEGTAPERAIHGEAKLDDAKKLIKDGIPVLPLPWANKKTN</sequence>
<protein>
    <recommendedName>
        <fullName evidence="4">DUF1178 family protein</fullName>
    </recommendedName>
</protein>
<dbReference type="Pfam" id="PF06676">
    <property type="entry name" value="DUF1178"/>
    <property type="match status" value="1"/>
</dbReference>
<name>A0ABQ5VTY3_9RHOB</name>
<gene>
    <name evidence="2" type="ORF">GCM10007939_11850</name>
</gene>
<proteinExistence type="predicted"/>
<reference evidence="3" key="1">
    <citation type="journal article" date="2019" name="Int. J. Syst. Evol. Microbiol.">
        <title>The Global Catalogue of Microorganisms (GCM) 10K type strain sequencing project: providing services to taxonomists for standard genome sequencing and annotation.</title>
        <authorList>
            <consortium name="The Broad Institute Genomics Platform"/>
            <consortium name="The Broad Institute Genome Sequencing Center for Infectious Disease"/>
            <person name="Wu L."/>
            <person name="Ma J."/>
        </authorList>
    </citation>
    <scope>NUCLEOTIDE SEQUENCE [LARGE SCALE GENOMIC DNA]</scope>
    <source>
        <strain evidence="3">NBRC 110140</strain>
    </source>
</reference>
<evidence type="ECO:0000313" key="2">
    <source>
        <dbReference type="EMBL" id="GLQ34902.1"/>
    </source>
</evidence>
<keyword evidence="3" id="KW-1185">Reference proteome</keyword>
<evidence type="ECO:0000313" key="3">
    <source>
        <dbReference type="Proteomes" id="UP001156694"/>
    </source>
</evidence>
<evidence type="ECO:0008006" key="4">
    <source>
        <dbReference type="Google" id="ProtNLM"/>
    </source>
</evidence>
<comment type="caution">
    <text evidence="2">The sequence shown here is derived from an EMBL/GenBank/DDBJ whole genome shotgun (WGS) entry which is preliminary data.</text>
</comment>
<organism evidence="2 3">
    <name type="scientific">Amylibacter marinus</name>
    <dbReference type="NCBI Taxonomy" id="1475483"/>
    <lineage>
        <taxon>Bacteria</taxon>
        <taxon>Pseudomonadati</taxon>
        <taxon>Pseudomonadota</taxon>
        <taxon>Alphaproteobacteria</taxon>
        <taxon>Rhodobacterales</taxon>
        <taxon>Paracoccaceae</taxon>
        <taxon>Amylibacter</taxon>
    </lineage>
</organism>
<dbReference type="EMBL" id="BSNN01000002">
    <property type="protein sequence ID" value="GLQ34902.1"/>
    <property type="molecule type" value="Genomic_DNA"/>
</dbReference>